<dbReference type="GO" id="GO:0016746">
    <property type="term" value="F:acyltransferase activity"/>
    <property type="evidence" value="ECO:0007669"/>
    <property type="project" value="UniProtKB-KW"/>
</dbReference>
<name>A0A5A7QZY1_STRAF</name>
<proteinExistence type="predicted"/>
<sequence>MKWGRKLSRYICKHTVGCFPVSLYVEDIKAFDPNEAYVSDYFNAVFMVYVIDAIDPRQRQLVCVVLDSLSTELQNTNRTKVGDLGLSKAKQHTLVSGGIRGTLPWMTWVQFHFVK</sequence>
<comment type="caution">
    <text evidence="1">The sequence shown here is derived from an EMBL/GenBank/DDBJ whole genome shotgun (WGS) entry which is preliminary data.</text>
</comment>
<accession>A0A5A7QZY1</accession>
<evidence type="ECO:0000313" key="2">
    <source>
        <dbReference type="Proteomes" id="UP000325081"/>
    </source>
</evidence>
<gene>
    <name evidence="1" type="ORF">STAS_27965</name>
</gene>
<dbReference type="AlphaFoldDB" id="A0A5A7QZY1"/>
<keyword evidence="1" id="KW-0808">Transferase</keyword>
<organism evidence="1 2">
    <name type="scientific">Striga asiatica</name>
    <name type="common">Asiatic witchweed</name>
    <name type="synonym">Buchnera asiatica</name>
    <dbReference type="NCBI Taxonomy" id="4170"/>
    <lineage>
        <taxon>Eukaryota</taxon>
        <taxon>Viridiplantae</taxon>
        <taxon>Streptophyta</taxon>
        <taxon>Embryophyta</taxon>
        <taxon>Tracheophyta</taxon>
        <taxon>Spermatophyta</taxon>
        <taxon>Magnoliopsida</taxon>
        <taxon>eudicotyledons</taxon>
        <taxon>Gunneridae</taxon>
        <taxon>Pentapetalae</taxon>
        <taxon>asterids</taxon>
        <taxon>lamiids</taxon>
        <taxon>Lamiales</taxon>
        <taxon>Orobanchaceae</taxon>
        <taxon>Buchnereae</taxon>
        <taxon>Striga</taxon>
    </lineage>
</organism>
<reference evidence="2" key="1">
    <citation type="journal article" date="2019" name="Curr. Biol.">
        <title>Genome Sequence of Striga asiatica Provides Insight into the Evolution of Plant Parasitism.</title>
        <authorList>
            <person name="Yoshida S."/>
            <person name="Kim S."/>
            <person name="Wafula E.K."/>
            <person name="Tanskanen J."/>
            <person name="Kim Y.M."/>
            <person name="Honaas L."/>
            <person name="Yang Z."/>
            <person name="Spallek T."/>
            <person name="Conn C.E."/>
            <person name="Ichihashi Y."/>
            <person name="Cheong K."/>
            <person name="Cui S."/>
            <person name="Der J.P."/>
            <person name="Gundlach H."/>
            <person name="Jiao Y."/>
            <person name="Hori C."/>
            <person name="Ishida J.K."/>
            <person name="Kasahara H."/>
            <person name="Kiba T."/>
            <person name="Kim M.S."/>
            <person name="Koo N."/>
            <person name="Laohavisit A."/>
            <person name="Lee Y.H."/>
            <person name="Lumba S."/>
            <person name="McCourt P."/>
            <person name="Mortimer J.C."/>
            <person name="Mutuku J.M."/>
            <person name="Nomura T."/>
            <person name="Sasaki-Sekimoto Y."/>
            <person name="Seto Y."/>
            <person name="Wang Y."/>
            <person name="Wakatake T."/>
            <person name="Sakakibara H."/>
            <person name="Demura T."/>
            <person name="Yamaguchi S."/>
            <person name="Yoneyama K."/>
            <person name="Manabe R.I."/>
            <person name="Nelson D.C."/>
            <person name="Schulman A.H."/>
            <person name="Timko M.P."/>
            <person name="dePamphilis C.W."/>
            <person name="Choi D."/>
            <person name="Shirasu K."/>
        </authorList>
    </citation>
    <scope>NUCLEOTIDE SEQUENCE [LARGE SCALE GENOMIC DNA]</scope>
    <source>
        <strain evidence="2">cv. UVA1</strain>
    </source>
</reference>
<protein>
    <submittedName>
        <fullName evidence="1">Diacylglycerol acyltransferase 2</fullName>
    </submittedName>
</protein>
<keyword evidence="2" id="KW-1185">Reference proteome</keyword>
<dbReference type="Proteomes" id="UP000325081">
    <property type="component" value="Unassembled WGS sequence"/>
</dbReference>
<dbReference type="EMBL" id="BKCP01009403">
    <property type="protein sequence ID" value="GER50642.1"/>
    <property type="molecule type" value="Genomic_DNA"/>
</dbReference>
<dbReference type="OrthoDB" id="264532at2759"/>
<evidence type="ECO:0000313" key="1">
    <source>
        <dbReference type="EMBL" id="GER50642.1"/>
    </source>
</evidence>
<keyword evidence="1" id="KW-0012">Acyltransferase</keyword>